<reference evidence="2 3" key="1">
    <citation type="submission" date="2020-08" db="EMBL/GenBank/DDBJ databases">
        <title>Genomic Encyclopedia of Type Strains, Phase IV (KMG-IV): sequencing the most valuable type-strain genomes for metagenomic binning, comparative biology and taxonomic classification.</title>
        <authorList>
            <person name="Goeker M."/>
        </authorList>
    </citation>
    <scope>NUCLEOTIDE SEQUENCE [LARGE SCALE GENOMIC DNA]</scope>
    <source>
        <strain evidence="2 3">DSM 29568</strain>
    </source>
</reference>
<dbReference type="Proteomes" id="UP000553034">
    <property type="component" value="Unassembled WGS sequence"/>
</dbReference>
<dbReference type="InterPro" id="IPR026341">
    <property type="entry name" value="T9SS_type_B"/>
</dbReference>
<dbReference type="EMBL" id="JACIFO010000001">
    <property type="protein sequence ID" value="MBB4118086.1"/>
    <property type="molecule type" value="Genomic_DNA"/>
</dbReference>
<organism evidence="2 3">
    <name type="scientific">Mesonia hippocampi</name>
    <dbReference type="NCBI Taxonomy" id="1628250"/>
    <lineage>
        <taxon>Bacteria</taxon>
        <taxon>Pseudomonadati</taxon>
        <taxon>Bacteroidota</taxon>
        <taxon>Flavobacteriia</taxon>
        <taxon>Flavobacteriales</taxon>
        <taxon>Flavobacteriaceae</taxon>
        <taxon>Mesonia</taxon>
    </lineage>
</organism>
<evidence type="ECO:0000313" key="3">
    <source>
        <dbReference type="Proteomes" id="UP000553034"/>
    </source>
</evidence>
<name>A0A840ERV0_9FLAO</name>
<keyword evidence="1" id="KW-0732">Signal</keyword>
<sequence>MNSYYNIHLSIILFCLFFSTQAQYLKVNHNTHTPQELIEDIFINSGCITNINITHTAGGNFSDGDKSFGYFERNGSNFPFEDGIVLSTGKLKNVEGPNDSLSDDDAPNWGSDPDLENALNEYTTTNATVIEFEFTPQLTSAIQFRYIFASEEYQANDESTCIYSDLFAFLIRPTTSTQYQNIALVPGTNTPVKVTTVHPDIPGHCSAINETYFGQFNPQGFSNAAINFNGQTAVLTATAQVVANTTYKIKLAIADEHNARYDSAVFLEGNSFNINSADLGPDLTGENALCQGTTHTLSPLNITGTPTNYTWYKIEGNTETELSNGPQESQLAITQPGEYKVEISYNGCTTTDTVLVEYATDANLKDEVTLYQCHFPDEENEFNLTNTTSIILNGNTNYTLQGFYPSYQDAENKENEIDTPSNVLVTANRSFYLRLENTNGCYAIKEIKTILVVTPQEDPYYQAPKYCLNSGESLRIYAGMLGNSTNYTYLWDSGEKTPYLDITSPGSYEVTVTSSSNVDGRTYYCSIRKVIEVGSSEIANLDYTISGKVSNQQVEIFATGIGDYEYALDQKSNYQDSPIFRNLSAGKHTVYVRDKNGCGIASVSFYIVTFNNFFTPNADGINDVWRLGGIELGKSPIEKIIIFDRFGKILTAFDTYGSWDGTYRGKPMPANDYWYAIYYKDGSVKKGNITLLR</sequence>
<accession>A0A840ERV0</accession>
<feature type="signal peptide" evidence="1">
    <location>
        <begin position="1"/>
        <end position="24"/>
    </location>
</feature>
<evidence type="ECO:0000313" key="2">
    <source>
        <dbReference type="EMBL" id="MBB4118086.1"/>
    </source>
</evidence>
<feature type="chain" id="PRO_5032582604" evidence="1">
    <location>
        <begin position="25"/>
        <end position="693"/>
    </location>
</feature>
<dbReference type="NCBIfam" id="TIGR04131">
    <property type="entry name" value="Bac_Flav_CTERM"/>
    <property type="match status" value="1"/>
</dbReference>
<evidence type="ECO:0000256" key="1">
    <source>
        <dbReference type="SAM" id="SignalP"/>
    </source>
</evidence>
<dbReference type="Pfam" id="PF13585">
    <property type="entry name" value="CHU_C"/>
    <property type="match status" value="1"/>
</dbReference>
<proteinExistence type="predicted"/>
<gene>
    <name evidence="2" type="ORF">GGR32_000358</name>
</gene>
<protein>
    <submittedName>
        <fullName evidence="2">Gliding motility-associated-like protein</fullName>
    </submittedName>
</protein>
<dbReference type="NCBIfam" id="NF038133">
    <property type="entry name" value="choice_anch_L"/>
    <property type="match status" value="1"/>
</dbReference>
<dbReference type="RefSeq" id="WP_183475723.1">
    <property type="nucleotide sequence ID" value="NZ_JACIFO010000001.1"/>
</dbReference>
<keyword evidence="3" id="KW-1185">Reference proteome</keyword>
<dbReference type="InterPro" id="IPR049804">
    <property type="entry name" value="Choice_anch_L"/>
</dbReference>
<comment type="caution">
    <text evidence="2">The sequence shown here is derived from an EMBL/GenBank/DDBJ whole genome shotgun (WGS) entry which is preliminary data.</text>
</comment>
<dbReference type="AlphaFoldDB" id="A0A840ERV0"/>